<evidence type="ECO:0000256" key="1">
    <source>
        <dbReference type="SAM" id="SignalP"/>
    </source>
</evidence>
<dbReference type="PATRIC" id="fig|862908.3.peg.872"/>
<organism evidence="2 3">
    <name type="scientific">Halobacteriovorax marinus (strain ATCC BAA-682 / DSM 15412 / SJ)</name>
    <name type="common">Bacteriovorax marinus</name>
    <dbReference type="NCBI Taxonomy" id="862908"/>
    <lineage>
        <taxon>Bacteria</taxon>
        <taxon>Pseudomonadati</taxon>
        <taxon>Bdellovibrionota</taxon>
        <taxon>Bacteriovoracia</taxon>
        <taxon>Bacteriovoracales</taxon>
        <taxon>Halobacteriovoraceae</taxon>
        <taxon>Halobacteriovorax</taxon>
    </lineage>
</organism>
<reference evidence="3" key="1">
    <citation type="journal article" date="2013" name="ISME J.">
        <title>A small predatory core genome in the divergent marine Bacteriovorax marinus SJ and the terrestrial Bdellovibrio bacteriovorus.</title>
        <authorList>
            <person name="Crossman L.C."/>
            <person name="Chen H."/>
            <person name="Cerdeno-Tarraga A.M."/>
            <person name="Brooks K."/>
            <person name="Quail M.A."/>
            <person name="Pineiro S.A."/>
            <person name="Hobley L."/>
            <person name="Sockett R.E."/>
            <person name="Bentley S.D."/>
            <person name="Parkhill J."/>
            <person name="Williams H.N."/>
            <person name="Stine O.C."/>
        </authorList>
    </citation>
    <scope>NUCLEOTIDE SEQUENCE [LARGE SCALE GENOMIC DNA]</scope>
    <source>
        <strain evidence="3">ATCC BAA-682 / DSM 15412 / SJ</strain>
    </source>
</reference>
<dbReference type="OrthoDB" id="5289928at2"/>
<feature type="signal peptide" evidence="1">
    <location>
        <begin position="1"/>
        <end position="17"/>
    </location>
</feature>
<dbReference type="EMBL" id="FQ312005">
    <property type="protein sequence ID" value="CBW25805.1"/>
    <property type="molecule type" value="Genomic_DNA"/>
</dbReference>
<dbReference type="Proteomes" id="UP000008963">
    <property type="component" value="Chromosome"/>
</dbReference>
<dbReference type="STRING" id="862908.BMS_0915"/>
<proteinExistence type="predicted"/>
<keyword evidence="1" id="KW-0732">Signal</keyword>
<name>E1WXA4_HALMS</name>
<dbReference type="AlphaFoldDB" id="E1WXA4"/>
<accession>E1WXA4</accession>
<protein>
    <submittedName>
        <fullName evidence="2">Exported protein</fullName>
    </submittedName>
</protein>
<gene>
    <name evidence="2" type="ordered locus">BMS_0915</name>
</gene>
<dbReference type="HOGENOM" id="CLU_751837_0_0_7"/>
<dbReference type="eggNOG" id="COG3746">
    <property type="taxonomic scope" value="Bacteria"/>
</dbReference>
<sequence length="353" mass="40191">MFKILSLLLLTTATSWAADNGGLKISAAADMLYEQGINKSSTAKEKLEMRSAELTFYAPIDHNFNGVISVASHDHEGSNNFELHELYIENTSLIPRSTFKVGKFFLGIGRLNRFHRHDWFFTNAPIVNENFFAEEAAFDSGIEYNYLLPTEAIFNLTLGLTIGDDFSHEHDHDEDDAGHDHDSEKAKYPTHYLRFSHFKEFSATKGMETGINFLRKKNAHGEEQLFAGIDYLLKNRVGKTNTFILQSEIWFRESEEDHVKTEELGAYLFNEYSVFESSALGVRLDFLKNLTSSNDQVDYGITGQYTYNSSEFAKIRTSVTHEFSRHFANTVSKDTKAMLQLVFILGSHPAHVF</sequence>
<evidence type="ECO:0000313" key="3">
    <source>
        <dbReference type="Proteomes" id="UP000008963"/>
    </source>
</evidence>
<feature type="chain" id="PRO_5003154689" evidence="1">
    <location>
        <begin position="18"/>
        <end position="353"/>
    </location>
</feature>
<dbReference type="KEGG" id="bmx:BMS_0915"/>
<evidence type="ECO:0000313" key="2">
    <source>
        <dbReference type="EMBL" id="CBW25805.1"/>
    </source>
</evidence>
<keyword evidence="3" id="KW-1185">Reference proteome</keyword>
<dbReference type="RefSeq" id="WP_014243590.1">
    <property type="nucleotide sequence ID" value="NC_016620.1"/>
</dbReference>